<proteinExistence type="predicted"/>
<gene>
    <name evidence="2" type="ORF">QNI14_05335</name>
</gene>
<feature type="transmembrane region" description="Helical" evidence="1">
    <location>
        <begin position="152"/>
        <end position="171"/>
    </location>
</feature>
<dbReference type="InterPro" id="IPR005325">
    <property type="entry name" value="DUF308_memb"/>
</dbReference>
<protein>
    <submittedName>
        <fullName evidence="2">DUF308 domain-containing protein</fullName>
    </submittedName>
</protein>
<organism evidence="2 3">
    <name type="scientific">Microbacterium dauci</name>
    <dbReference type="NCBI Taxonomy" id="3048008"/>
    <lineage>
        <taxon>Bacteria</taxon>
        <taxon>Bacillati</taxon>
        <taxon>Actinomycetota</taxon>
        <taxon>Actinomycetes</taxon>
        <taxon>Micrococcales</taxon>
        <taxon>Microbacteriaceae</taxon>
        <taxon>Microbacterium</taxon>
    </lineage>
</organism>
<dbReference type="RefSeq" id="WP_283715368.1">
    <property type="nucleotide sequence ID" value="NZ_JASJND010000004.1"/>
</dbReference>
<evidence type="ECO:0000313" key="3">
    <source>
        <dbReference type="Proteomes" id="UP001321481"/>
    </source>
</evidence>
<evidence type="ECO:0000313" key="2">
    <source>
        <dbReference type="EMBL" id="MDJ1113867.1"/>
    </source>
</evidence>
<feature type="transmembrane region" description="Helical" evidence="1">
    <location>
        <begin position="37"/>
        <end position="60"/>
    </location>
</feature>
<reference evidence="2 3" key="1">
    <citation type="submission" date="2023-05" db="EMBL/GenBank/DDBJ databases">
        <title>Microbacterium dauci sp.nov., Isolated from Carrot Rhizosphere Soil.</title>
        <authorList>
            <person name="Xiao Z."/>
            <person name="Zheng J."/>
        </authorList>
    </citation>
    <scope>NUCLEOTIDE SEQUENCE [LARGE SCALE GENOMIC DNA]</scope>
    <source>
        <strain evidence="2 3">LX3-4</strain>
    </source>
</reference>
<dbReference type="EMBL" id="JASJND010000004">
    <property type="protein sequence ID" value="MDJ1113867.1"/>
    <property type="molecule type" value="Genomic_DNA"/>
</dbReference>
<feature type="transmembrane region" description="Helical" evidence="1">
    <location>
        <begin position="12"/>
        <end position="31"/>
    </location>
</feature>
<dbReference type="PANTHER" id="PTHR34989:SF1">
    <property type="entry name" value="PROTEIN HDED"/>
    <property type="match status" value="1"/>
</dbReference>
<dbReference type="InterPro" id="IPR052712">
    <property type="entry name" value="Acid_resist_chaperone_HdeD"/>
</dbReference>
<evidence type="ECO:0000256" key="1">
    <source>
        <dbReference type="SAM" id="Phobius"/>
    </source>
</evidence>
<feature type="transmembrane region" description="Helical" evidence="1">
    <location>
        <begin position="127"/>
        <end position="146"/>
    </location>
</feature>
<keyword evidence="3" id="KW-1185">Reference proteome</keyword>
<feature type="transmembrane region" description="Helical" evidence="1">
    <location>
        <begin position="100"/>
        <end position="120"/>
    </location>
</feature>
<keyword evidence="1" id="KW-1133">Transmembrane helix</keyword>
<name>A0ABT6ZE25_9MICO</name>
<comment type="caution">
    <text evidence="2">The sequence shown here is derived from an EMBL/GenBank/DDBJ whole genome shotgun (WGS) entry which is preliminary data.</text>
</comment>
<accession>A0ABT6ZE25</accession>
<dbReference type="Proteomes" id="UP001321481">
    <property type="component" value="Unassembled WGS sequence"/>
</dbReference>
<keyword evidence="1" id="KW-0812">Transmembrane</keyword>
<feature type="transmembrane region" description="Helical" evidence="1">
    <location>
        <begin position="72"/>
        <end position="94"/>
    </location>
</feature>
<sequence length="180" mass="18907">MQQSTIVTGVRTALGIAGVLALIIGIMILVWPEKTAMVVAGIIAIYAIVAGAVNVLMATLSKTAGGWWRIGHLVLGALFILVGIVALSNLSLAAQTLATFLGALVGIMWIIEGVVALTAIGGGRSRWWTIAYAALSIVAGVLILFAPVWGALVLWWVMGISLVVLGVLQIVRAWRLRSAR</sequence>
<dbReference type="PANTHER" id="PTHR34989">
    <property type="entry name" value="PROTEIN HDED"/>
    <property type="match status" value="1"/>
</dbReference>
<dbReference type="Pfam" id="PF03729">
    <property type="entry name" value="DUF308"/>
    <property type="match status" value="2"/>
</dbReference>
<keyword evidence="1" id="KW-0472">Membrane</keyword>